<protein>
    <submittedName>
        <fullName evidence="2">Uncharacterized protein</fullName>
    </submittedName>
</protein>
<proteinExistence type="predicted"/>
<dbReference type="EMBL" id="CAQQ02198853">
    <property type="status" value="NOT_ANNOTATED_CDS"/>
    <property type="molecule type" value="Genomic_DNA"/>
</dbReference>
<feature type="region of interest" description="Disordered" evidence="1">
    <location>
        <begin position="37"/>
        <end position="68"/>
    </location>
</feature>
<evidence type="ECO:0000313" key="3">
    <source>
        <dbReference type="Proteomes" id="UP000015102"/>
    </source>
</evidence>
<evidence type="ECO:0000256" key="1">
    <source>
        <dbReference type="SAM" id="MobiDB-lite"/>
    </source>
</evidence>
<evidence type="ECO:0000313" key="2">
    <source>
        <dbReference type="EnsemblMetazoa" id="MESCA000885-PA"/>
    </source>
</evidence>
<name>T1GC82_MEGSC</name>
<dbReference type="EnsemblMetazoa" id="MESCA000885-RA">
    <property type="protein sequence ID" value="MESCA000885-PA"/>
    <property type="gene ID" value="MESCA000885"/>
</dbReference>
<dbReference type="EMBL" id="CAQQ02198854">
    <property type="status" value="NOT_ANNOTATED_CDS"/>
    <property type="molecule type" value="Genomic_DNA"/>
</dbReference>
<sequence length="116" mass="13858">MKLHNSKSEKQQDCWFEWHPGTFQDSRHEFQQCFPPTAPPNMEPKFRSRHFPSTINKPNTRRESHKIPRDHNTKFLDILRVQSAISLYSCYSFEEEYAALGILRQFEPFTRRNLGS</sequence>
<reference evidence="2" key="2">
    <citation type="submission" date="2015-06" db="UniProtKB">
        <authorList>
            <consortium name="EnsemblMetazoa"/>
        </authorList>
    </citation>
    <scope>IDENTIFICATION</scope>
</reference>
<dbReference type="AlphaFoldDB" id="T1GC82"/>
<organism evidence="2 3">
    <name type="scientific">Megaselia scalaris</name>
    <name type="common">Humpbacked fly</name>
    <name type="synonym">Phora scalaris</name>
    <dbReference type="NCBI Taxonomy" id="36166"/>
    <lineage>
        <taxon>Eukaryota</taxon>
        <taxon>Metazoa</taxon>
        <taxon>Ecdysozoa</taxon>
        <taxon>Arthropoda</taxon>
        <taxon>Hexapoda</taxon>
        <taxon>Insecta</taxon>
        <taxon>Pterygota</taxon>
        <taxon>Neoptera</taxon>
        <taxon>Endopterygota</taxon>
        <taxon>Diptera</taxon>
        <taxon>Brachycera</taxon>
        <taxon>Muscomorpha</taxon>
        <taxon>Platypezoidea</taxon>
        <taxon>Phoridae</taxon>
        <taxon>Megaseliini</taxon>
        <taxon>Megaselia</taxon>
    </lineage>
</organism>
<dbReference type="HOGENOM" id="CLU_2099667_0_0_1"/>
<dbReference type="Proteomes" id="UP000015102">
    <property type="component" value="Unassembled WGS sequence"/>
</dbReference>
<accession>T1GC82</accession>
<keyword evidence="3" id="KW-1185">Reference proteome</keyword>
<reference evidence="3" key="1">
    <citation type="submission" date="2013-02" db="EMBL/GenBank/DDBJ databases">
        <authorList>
            <person name="Hughes D."/>
        </authorList>
    </citation>
    <scope>NUCLEOTIDE SEQUENCE</scope>
    <source>
        <strain>Durham</strain>
        <strain evidence="3">NC isolate 2 -- Noor lab</strain>
    </source>
</reference>